<dbReference type="RefSeq" id="WP_103907172.1">
    <property type="nucleotide sequence ID" value="NZ_CP049246.1"/>
</dbReference>
<dbReference type="Proteomes" id="UP000236731">
    <property type="component" value="Unassembled WGS sequence"/>
</dbReference>
<dbReference type="EMBL" id="FNUT01000010">
    <property type="protein sequence ID" value="SEG58640.1"/>
    <property type="molecule type" value="Genomic_DNA"/>
</dbReference>
<name>A0A1H6BDB6_9SPHI</name>
<proteinExistence type="predicted"/>
<sequence>MDVNFEIRDLIYIRIGDTLFDLHNDFDFLAQEIQMQGSILKLHFRSNSNAGQPQSCKGLFFTAFKVNYLAITEPNLEFLVEDSRLDGITFYPSADRQTNNALIDQAIPTPTDDLLFQFLSDRVVRIKADRIHVETF</sequence>
<accession>A0A1H6BDB6</accession>
<reference evidence="2" key="1">
    <citation type="submission" date="2016-10" db="EMBL/GenBank/DDBJ databases">
        <authorList>
            <person name="Varghese N."/>
            <person name="Submissions S."/>
        </authorList>
    </citation>
    <scope>NUCLEOTIDE SEQUENCE [LARGE SCALE GENOMIC DNA]</scope>
    <source>
        <strain evidence="2">DSM 22361</strain>
    </source>
</reference>
<evidence type="ECO:0000313" key="2">
    <source>
        <dbReference type="Proteomes" id="UP000236731"/>
    </source>
</evidence>
<organism evidence="1 2">
    <name type="scientific">Sphingobacterium lactis</name>
    <dbReference type="NCBI Taxonomy" id="797291"/>
    <lineage>
        <taxon>Bacteria</taxon>
        <taxon>Pseudomonadati</taxon>
        <taxon>Bacteroidota</taxon>
        <taxon>Sphingobacteriia</taxon>
        <taxon>Sphingobacteriales</taxon>
        <taxon>Sphingobacteriaceae</taxon>
        <taxon>Sphingobacterium</taxon>
    </lineage>
</organism>
<protein>
    <submittedName>
        <fullName evidence="1">Uncharacterized protein</fullName>
    </submittedName>
</protein>
<evidence type="ECO:0000313" key="1">
    <source>
        <dbReference type="EMBL" id="SEG58640.1"/>
    </source>
</evidence>
<dbReference type="AlphaFoldDB" id="A0A1H6BDB6"/>
<keyword evidence="2" id="KW-1185">Reference proteome</keyword>
<gene>
    <name evidence="1" type="ORF">SAMN05421877_11031</name>
</gene>
<dbReference type="OrthoDB" id="6400584at2"/>